<dbReference type="Proteomes" id="UP000216225">
    <property type="component" value="Unassembled WGS sequence"/>
</dbReference>
<evidence type="ECO:0000313" key="8">
    <source>
        <dbReference type="Proteomes" id="UP000216225"/>
    </source>
</evidence>
<dbReference type="InterPro" id="IPR005588">
    <property type="entry name" value="MucB_RseB"/>
</dbReference>
<dbReference type="InterPro" id="IPR038484">
    <property type="entry name" value="MucB/RseB_C_sf"/>
</dbReference>
<reference evidence="7 8" key="1">
    <citation type="submission" date="2018-09" db="EMBL/GenBank/DDBJ databases">
        <title>Genome comparison of Alicycliphilus sp. BQ1, a polyurethanolytic bacterium, with its closest phylogenetic relatives Alicycliphilus denitrificans BC and K601, unable to attack polyurethane.</title>
        <authorList>
            <person name="Loza-Tavera H."/>
            <person name="Lozano L."/>
            <person name="Cevallos M."/>
            <person name="Maya-Lucas O."/>
            <person name="Garcia-Mena J."/>
            <person name="Hernandez J."/>
        </authorList>
    </citation>
    <scope>NUCLEOTIDE SEQUENCE [LARGE SCALE GENOMIC DNA]</scope>
    <source>
        <strain evidence="7 8">BQ1</strain>
    </source>
</reference>
<feature type="domain" description="MucB/RseB C-terminal" evidence="6">
    <location>
        <begin position="227"/>
        <end position="328"/>
    </location>
</feature>
<dbReference type="CDD" id="cd16327">
    <property type="entry name" value="RseB"/>
    <property type="match status" value="1"/>
</dbReference>
<evidence type="ECO:0000256" key="4">
    <source>
        <dbReference type="ARBA" id="ARBA00022764"/>
    </source>
</evidence>
<evidence type="ECO:0000259" key="5">
    <source>
        <dbReference type="Pfam" id="PF03888"/>
    </source>
</evidence>
<dbReference type="Pfam" id="PF03888">
    <property type="entry name" value="MucB_RseB"/>
    <property type="match status" value="1"/>
</dbReference>
<comment type="subcellular location">
    <subcellularLocation>
        <location evidence="1">Periplasm</location>
    </subcellularLocation>
</comment>
<sequence>MVGCMLMAAAPAARAHEAGAAAPGEVRESMDVAAWIGRMRQAALERNYSGTFVVLSAHGAMASYRIWHACDGQRQIERVEALSGTPRIVFRHDGEVRTFLPQERVVRSEMRHAPGSFPGVPAASGAQPARHYTVRVGRPERVAGLDADMLDFVPRDAWRFGYRVWIDRASGLLMKMQTIDGDGRVLEQSAFSELTMGVPLGLQSMARMMADVAGYRLVTVPTQPTTAQAEGWTLAENVAGFAPQGCYRRHGLATAEPARPVVQCIYSDGMATLSVFMEPYGVRRHPLTEQVASMGATQVLAQKVSGDTWVTVVGEVPQRTLRYFMQTMRRGR</sequence>
<name>A0A420KDX6_9BURK</name>
<feature type="domain" description="MucB/RseB N-terminal" evidence="5">
    <location>
        <begin position="32"/>
        <end position="208"/>
    </location>
</feature>
<evidence type="ECO:0000256" key="3">
    <source>
        <dbReference type="ARBA" id="ARBA00022729"/>
    </source>
</evidence>
<dbReference type="Gene3D" id="3.30.200.100">
    <property type="entry name" value="MucB/RseB, C-terminal domain"/>
    <property type="match status" value="1"/>
</dbReference>
<evidence type="ECO:0000313" key="7">
    <source>
        <dbReference type="EMBL" id="RKJ97396.1"/>
    </source>
</evidence>
<gene>
    <name evidence="7" type="ORF">CE154_009730</name>
</gene>
<dbReference type="InterPro" id="IPR033436">
    <property type="entry name" value="MucB/RseB_C"/>
</dbReference>
<proteinExistence type="inferred from homology"/>
<keyword evidence="4" id="KW-0574">Periplasm</keyword>
<keyword evidence="3" id="KW-0732">Signal</keyword>
<comment type="similarity">
    <text evidence="2">Belongs to the RseB family.</text>
</comment>
<evidence type="ECO:0000256" key="1">
    <source>
        <dbReference type="ARBA" id="ARBA00004418"/>
    </source>
</evidence>
<dbReference type="Gene3D" id="2.50.20.10">
    <property type="entry name" value="Lipoprotein localisation LolA/LolB/LppX"/>
    <property type="match status" value="1"/>
</dbReference>
<dbReference type="PANTHER" id="PTHR38782">
    <property type="match status" value="1"/>
</dbReference>
<evidence type="ECO:0000256" key="2">
    <source>
        <dbReference type="ARBA" id="ARBA00008150"/>
    </source>
</evidence>
<dbReference type="PIRSF" id="PIRSF005427">
    <property type="entry name" value="RseB"/>
    <property type="match status" value="1"/>
</dbReference>
<dbReference type="Pfam" id="PF17188">
    <property type="entry name" value="MucB_RseB_C"/>
    <property type="match status" value="1"/>
</dbReference>
<dbReference type="GO" id="GO:0030288">
    <property type="term" value="C:outer membrane-bounded periplasmic space"/>
    <property type="evidence" value="ECO:0007669"/>
    <property type="project" value="TreeGrafter"/>
</dbReference>
<dbReference type="PANTHER" id="PTHR38782:SF1">
    <property type="entry name" value="SIGMA-E FACTOR REGULATORY PROTEIN RSEB"/>
    <property type="match status" value="1"/>
</dbReference>
<dbReference type="GO" id="GO:0032885">
    <property type="term" value="P:regulation of polysaccharide biosynthetic process"/>
    <property type="evidence" value="ECO:0007669"/>
    <property type="project" value="TreeGrafter"/>
</dbReference>
<evidence type="ECO:0000259" key="6">
    <source>
        <dbReference type="Pfam" id="PF17188"/>
    </source>
</evidence>
<dbReference type="GO" id="GO:0045152">
    <property type="term" value="F:antisigma factor binding"/>
    <property type="evidence" value="ECO:0007669"/>
    <property type="project" value="TreeGrafter"/>
</dbReference>
<dbReference type="AlphaFoldDB" id="A0A420KDX6"/>
<accession>A0A420KDX6</accession>
<protein>
    <submittedName>
        <fullName evidence="7">Transcriptional regulator</fullName>
    </submittedName>
</protein>
<organism evidence="7 8">
    <name type="scientific">Alicycliphilus denitrificans</name>
    <dbReference type="NCBI Taxonomy" id="179636"/>
    <lineage>
        <taxon>Bacteria</taxon>
        <taxon>Pseudomonadati</taxon>
        <taxon>Pseudomonadota</taxon>
        <taxon>Betaproteobacteria</taxon>
        <taxon>Burkholderiales</taxon>
        <taxon>Comamonadaceae</taxon>
        <taxon>Alicycliphilus</taxon>
    </lineage>
</organism>
<dbReference type="EMBL" id="NKDB02000002">
    <property type="protein sequence ID" value="RKJ97396.1"/>
    <property type="molecule type" value="Genomic_DNA"/>
</dbReference>
<dbReference type="InterPro" id="IPR033434">
    <property type="entry name" value="MucB/RseB_N"/>
</dbReference>
<comment type="caution">
    <text evidence="7">The sequence shown here is derived from an EMBL/GenBank/DDBJ whole genome shotgun (WGS) entry which is preliminary data.</text>
</comment>